<evidence type="ECO:0000313" key="3">
    <source>
        <dbReference type="Proteomes" id="UP001176941"/>
    </source>
</evidence>
<dbReference type="Pfam" id="PF00160">
    <property type="entry name" value="Pro_isomerase"/>
    <property type="match status" value="1"/>
</dbReference>
<reference evidence="2" key="1">
    <citation type="submission" date="2023-04" db="EMBL/GenBank/DDBJ databases">
        <authorList>
            <consortium name="ELIXIR-Norway"/>
        </authorList>
    </citation>
    <scope>NUCLEOTIDE SEQUENCE [LARGE SCALE GENOMIC DNA]</scope>
</reference>
<accession>A0ABN8XJE7</accession>
<dbReference type="Gene3D" id="2.40.100.10">
    <property type="entry name" value="Cyclophilin-like"/>
    <property type="match status" value="1"/>
</dbReference>
<evidence type="ECO:0000313" key="2">
    <source>
        <dbReference type="EMBL" id="CAI9149527.1"/>
    </source>
</evidence>
<evidence type="ECO:0000259" key="1">
    <source>
        <dbReference type="Pfam" id="PF00160"/>
    </source>
</evidence>
<comment type="caution">
    <text evidence="2">The sequence shown here is derived from an EMBL/GenBank/DDBJ whole genome shotgun (WGS) entry which is preliminary data.</text>
</comment>
<proteinExistence type="predicted"/>
<dbReference type="InterPro" id="IPR002130">
    <property type="entry name" value="Cyclophilin-type_PPIase_dom"/>
</dbReference>
<gene>
    <name evidence="2" type="ORF">MRATA1EN1_LOCUS31145</name>
</gene>
<feature type="domain" description="PPIase cyclophilin-type" evidence="1">
    <location>
        <begin position="115"/>
        <end position="188"/>
    </location>
</feature>
<sequence>MLQQSARSTVGCSLAPVTCSEVRYPAASQLDLQTGGACQSLSSLDTFQQLRHSSDDKHLCIRALSMCVQVISLMGAARTAASGDPYQRRKNLRSSTTALVRVATASRLHPSTALCETGILGMCKSRKGGSSQFYVTLRPYPQFDGFLVAIGKAVSGMQELIRFAQEGVPCDVNQRPLEDCFTIQSVEVISA</sequence>
<dbReference type="EMBL" id="CATKSN020000365">
    <property type="protein sequence ID" value="CAI9149527.1"/>
    <property type="molecule type" value="Genomic_DNA"/>
</dbReference>
<dbReference type="Proteomes" id="UP001176941">
    <property type="component" value="Unassembled WGS sequence"/>
</dbReference>
<protein>
    <recommendedName>
        <fullName evidence="1">PPIase cyclophilin-type domain-containing protein</fullName>
    </recommendedName>
</protein>
<keyword evidence="3" id="KW-1185">Reference proteome</keyword>
<name>A0ABN8XJE7_RANTA</name>
<organism evidence="2 3">
    <name type="scientific">Rangifer tarandus platyrhynchus</name>
    <name type="common">Svalbard reindeer</name>
    <dbReference type="NCBI Taxonomy" id="3082113"/>
    <lineage>
        <taxon>Eukaryota</taxon>
        <taxon>Metazoa</taxon>
        <taxon>Chordata</taxon>
        <taxon>Craniata</taxon>
        <taxon>Vertebrata</taxon>
        <taxon>Euteleostomi</taxon>
        <taxon>Mammalia</taxon>
        <taxon>Eutheria</taxon>
        <taxon>Laurasiatheria</taxon>
        <taxon>Artiodactyla</taxon>
        <taxon>Ruminantia</taxon>
        <taxon>Pecora</taxon>
        <taxon>Cervidae</taxon>
        <taxon>Odocoileinae</taxon>
        <taxon>Rangifer</taxon>
    </lineage>
</organism>
<dbReference type="InterPro" id="IPR029000">
    <property type="entry name" value="Cyclophilin-like_dom_sf"/>
</dbReference>
<dbReference type="SUPFAM" id="SSF50891">
    <property type="entry name" value="Cyclophilin-like"/>
    <property type="match status" value="1"/>
</dbReference>